<accession>A0AAD7Z2P7</accession>
<feature type="compositionally biased region" description="Low complexity" evidence="1">
    <location>
        <begin position="364"/>
        <end position="381"/>
    </location>
</feature>
<gene>
    <name evidence="2" type="ORF">PYW07_000105</name>
</gene>
<feature type="region of interest" description="Disordered" evidence="1">
    <location>
        <begin position="943"/>
        <end position="970"/>
    </location>
</feature>
<feature type="region of interest" description="Disordered" evidence="1">
    <location>
        <begin position="1113"/>
        <end position="1133"/>
    </location>
</feature>
<evidence type="ECO:0000256" key="1">
    <source>
        <dbReference type="SAM" id="MobiDB-lite"/>
    </source>
</evidence>
<feature type="region of interest" description="Disordered" evidence="1">
    <location>
        <begin position="1851"/>
        <end position="1887"/>
    </location>
</feature>
<feature type="compositionally biased region" description="Basic and acidic residues" evidence="1">
    <location>
        <begin position="572"/>
        <end position="586"/>
    </location>
</feature>
<feature type="compositionally biased region" description="Basic and acidic residues" evidence="1">
    <location>
        <begin position="467"/>
        <end position="483"/>
    </location>
</feature>
<organism evidence="2 3">
    <name type="scientific">Mythimna separata</name>
    <name type="common">Oriental armyworm</name>
    <name type="synonym">Pseudaletia separata</name>
    <dbReference type="NCBI Taxonomy" id="271217"/>
    <lineage>
        <taxon>Eukaryota</taxon>
        <taxon>Metazoa</taxon>
        <taxon>Ecdysozoa</taxon>
        <taxon>Arthropoda</taxon>
        <taxon>Hexapoda</taxon>
        <taxon>Insecta</taxon>
        <taxon>Pterygota</taxon>
        <taxon>Neoptera</taxon>
        <taxon>Endopterygota</taxon>
        <taxon>Lepidoptera</taxon>
        <taxon>Glossata</taxon>
        <taxon>Ditrysia</taxon>
        <taxon>Noctuoidea</taxon>
        <taxon>Noctuidae</taxon>
        <taxon>Noctuinae</taxon>
        <taxon>Hadenini</taxon>
        <taxon>Mythimna</taxon>
    </lineage>
</organism>
<feature type="compositionally biased region" description="Basic and acidic residues" evidence="1">
    <location>
        <begin position="1855"/>
        <end position="1869"/>
    </location>
</feature>
<reference evidence="2" key="1">
    <citation type="submission" date="2023-03" db="EMBL/GenBank/DDBJ databases">
        <title>Chromosome-level genomes of two armyworms, Mythimna separata and Mythimna loreyi, provide insights into the biosynthesis and reception of sex pheromones.</title>
        <authorList>
            <person name="Zhao H."/>
        </authorList>
    </citation>
    <scope>NUCLEOTIDE SEQUENCE</scope>
    <source>
        <strain evidence="2">BeijingLab</strain>
        <tissue evidence="2">Pupa</tissue>
    </source>
</reference>
<feature type="compositionally biased region" description="Low complexity" evidence="1">
    <location>
        <begin position="1113"/>
        <end position="1130"/>
    </location>
</feature>
<feature type="region of interest" description="Disordered" evidence="1">
    <location>
        <begin position="784"/>
        <end position="817"/>
    </location>
</feature>
<feature type="compositionally biased region" description="Basic and acidic residues" evidence="1">
    <location>
        <begin position="436"/>
        <end position="455"/>
    </location>
</feature>
<feature type="compositionally biased region" description="Basic and acidic residues" evidence="1">
    <location>
        <begin position="948"/>
        <end position="960"/>
    </location>
</feature>
<dbReference type="Proteomes" id="UP001231518">
    <property type="component" value="Chromosome 1"/>
</dbReference>
<feature type="compositionally biased region" description="Basic and acidic residues" evidence="1">
    <location>
        <begin position="167"/>
        <end position="180"/>
    </location>
</feature>
<feature type="compositionally biased region" description="Basic and acidic residues" evidence="1">
    <location>
        <begin position="792"/>
        <end position="804"/>
    </location>
</feature>
<feature type="compositionally biased region" description="Basic and acidic residues" evidence="1">
    <location>
        <begin position="598"/>
        <end position="611"/>
    </location>
</feature>
<proteinExistence type="predicted"/>
<protein>
    <submittedName>
        <fullName evidence="2">Uncharacterized protein</fullName>
    </submittedName>
</protein>
<comment type="caution">
    <text evidence="2">The sequence shown here is derived from an EMBL/GenBank/DDBJ whole genome shotgun (WGS) entry which is preliminary data.</text>
</comment>
<feature type="region of interest" description="Disordered" evidence="1">
    <location>
        <begin position="364"/>
        <end position="403"/>
    </location>
</feature>
<feature type="region of interest" description="Disordered" evidence="1">
    <location>
        <begin position="165"/>
        <end position="190"/>
    </location>
</feature>
<keyword evidence="3" id="KW-1185">Reference proteome</keyword>
<feature type="region of interest" description="Disordered" evidence="1">
    <location>
        <begin position="568"/>
        <end position="629"/>
    </location>
</feature>
<feature type="compositionally biased region" description="Basic and acidic residues" evidence="1">
    <location>
        <begin position="305"/>
        <end position="319"/>
    </location>
</feature>
<feature type="region of interest" description="Disordered" evidence="1">
    <location>
        <begin position="436"/>
        <end position="495"/>
    </location>
</feature>
<name>A0AAD7Z2P7_MYTSE</name>
<feature type="region of interest" description="Disordered" evidence="1">
    <location>
        <begin position="303"/>
        <end position="331"/>
    </location>
</feature>
<evidence type="ECO:0000313" key="3">
    <source>
        <dbReference type="Proteomes" id="UP001231518"/>
    </source>
</evidence>
<dbReference type="EMBL" id="JARGEI010000001">
    <property type="protein sequence ID" value="KAJ8736834.1"/>
    <property type="molecule type" value="Genomic_DNA"/>
</dbReference>
<sequence>MKGESLPEGQTRSDIKLINKVRTDLGVPVEPKTKEIRDKHEEAAYAGKLLPLEGKTPKEKENILQDLFDMGIPLPKGRTRSEKALIAKITGTTPSDVLSVALAPSEQMRRAKAEGLLTPLKGKTPEEREKILKGLAMLGMPLPEGQSPSENKLIEKVRTDLGLPIEPETKEIRNKHEKAAKAGKLLPLEGKTPAQKEKILKGLHKMDIPLPVGRTPSEKSLIAKIAASPLGSSKASSAALSPSELMRKAKAEGLMTSLKGKSPKQREKILKGLAMKGLPLPEPKSPSEKKIIKKVRTDLGVPIEPKTKAIRDKHEEASKAGKLLPLEGKSPAKKEKILKDLHNMGIPLPKGRTPSEKSLIAKIAASPRSPSMASSAAFSPSEQMRRAKAEGLMTSLKGKTPEQKEKIMKGLAMKGLPLPEAQSLSEKKLMDKVRKDLGLPKEPDTKSMKEKHEQAAKAGLLQPLEGKTPKQKEKTLKGLHDLRIPLPEGRTPSEKALIDKVKASSGSAITPSEQLRTAKAEGLLTPLKGKTPEQKEKILKGLAMKGLPLPEAQSLSEKKLMDKVRKNLGLPKEPDTKSMKEKHEQAAKAGLLQPLEGKTPEQKEKTLKGLRDLGIPLPEGRTPSEKALIDKVKASPGSVITPFEQLRKAKAEGLLTPLKGKTPEQKEKILKGLAMKGLPLPKAESPSDKILMDKVRADLGLPKEPTTKSMKEKYDQAAKAGLLQPLISPSEQLRKAKAEGLLTPLKGKTPEKKEKILKGLAMKGLPLPEAQSPSEKKLIDKVRADLGLPKDPTTKSMKEKHEQAAKAGLLQPLEGKTPAEKAQVLKGLRDLGIPLPDGRTPSEKALIGKIKESSRSIIALSEKLRRAEAEGLLTPLTGKSPEEKEKIVKGLAMKGLPLPEAESPSEKELIDKVRVDLGLPKTPTTKAMKKKYEKAAKAGLLQPLEGKTPAEKETILKGQRDFGIPLPEGRTPSEKALIAKIKASPRTSLGHSERLRKAKAEGLLTPLSEKTPEEREKILKGLAMMGLPLPEGQSPSANNLIRKIRTELGLPIEPKNKAIRDKHEKAAKAGKLLPLEGKTPAQKEKILKGLHNMGIPLPVGRTPSEKSLIAKIAASPRSPSKPSSLRLSPSEQLRRAKAKGLLTPLEGKTPEEKEKIIKELAMIGLPLPEGQSPSEKKLIGKVRTDLGVPIEPKTKAIRDKHEEAAKAGKLLPLEGKTAAQKEKILKGLHNMGIPLPVGRTPSEKSLIAKIAASPSKPSSLRLSPSEQLRRAKAKGLLTPLEGKTPEEKEKILKELAMIGLPLPEGQSPSEKKLIGKVRTDLGVPIEPKTKAIRDKHEEAAKAGKLLPLEGKTAAQKGKILKGLHDMGIPLPVGRTPSEKELIAKIMAGAVEKELARSPSAKQAAGIAAQYEEIQKTTKCDRACGCDKKKIRFKHSYVKIRVTSPDMSSFCDCPDECLPSVKSGVFIDSDGIQVTIGSAVGVPSLTTDYYNHIPIEKRTNKQAHKGLKNSKDSQYKLTSLKTKRHSNTEYYILNSSRSGVSNSTRPNSTESDNIYLQYSTAPYKGRSSKSDRTVERCLQLLRCTQNDITSKTKSTASSHGSILVIKSEISLCSTISNKTMDTVSLTSNMDSSISPNSTHYERFQSSDDLRSSSLDELISNDLSKCPATIEKSKKFWHIRVAIPRREYTVMRMSQTRLNFGNNDVRANKLNSEEDPVMLINDLPSKFDVSKIMNKIMSKKRFADASTIFVVIPMSEDEEEQDSSNCVDSITSIHSSESEIILKDSSQVDPRMLEMAVEDVETDATTIRLRCCKSKKYSDLVIIKNCSTNKHCTADVISTEKGTLSLQVLGKASGRSRLPDKPHTPHTESLDQSRAVHMQRRGGSSHFPHKTTDYYRLPDISSTILLSEVPSSSDFDWSSPFPSETYGCCYPTLLETPSTESSEYLRNKTMFSWSLSAYLGQNMHSPNHPSKHRQYKEISTPHLLRAETTISRRNRQKPLSHTIRTKFCAEDYLSENEKSTGIIPDEISIRDLRIIDSDCEEYCLCENIESSNIIRKELPNQPPLWLQSNQKCNKMPTDSTGEEYYLCEVKEITDIMLDDISTQKPQIQTIWKSQMSIDYTGELDYECEELKGTAIIPDEINIQKSWVQTQSKSKMPIASAREEYCVCKDIEATDTAIIPEEIFIRKPQIGVSRTSKMPIKLFHEEDYINKDIEDTATITVKISKNKGQLQASCKSKMPTGSAYENYCIFKDIKSAIIITDRKQTNQKDKAPIYSTSEENGLCLDKKADKDMIIVNLYSRMSKMSVYSTDEDDCLCEDIESANIIANKKLTRKPFVQSTRQSKMPIDATDEHHSLCNVIDGTITDKMLNQEPQPQSGGISKMLIDSDNKDHCLYDDVEGINESISWQLHFQANQKLKKIDDYIYAINDFVSKDVVRSDTASDETDIQQSRPHANQKSKKLTAFATKENFVISSVENLDVTKNESREYKIQQPTKNLVVKGNWGYREQSIDSTVEFNYVCQQQSKAFAIKVNCSNKSAFKENNQYQQQSKNFVNNGFCAYEEVLVPPPRSKLCIAGQVQHEAKLKHSKL</sequence>
<evidence type="ECO:0000313" key="2">
    <source>
        <dbReference type="EMBL" id="KAJ8736834.1"/>
    </source>
</evidence>